<dbReference type="AlphaFoldDB" id="M8CLQ8"/>
<sequence>MGEQGQHGLRGGHGGVEDDGGGGGSRVAELPGGARVMICDRKEEKESCGISYLR</sequence>
<dbReference type="EnsemblPlants" id="EMT28327">
    <property type="protein sequence ID" value="EMT28327"/>
    <property type="gene ID" value="F775_06730"/>
</dbReference>
<reference evidence="1" key="1">
    <citation type="submission" date="2015-06" db="UniProtKB">
        <authorList>
            <consortium name="EnsemblPlants"/>
        </authorList>
    </citation>
    <scope>IDENTIFICATION</scope>
</reference>
<protein>
    <submittedName>
        <fullName evidence="1">Uncharacterized protein</fullName>
    </submittedName>
</protein>
<proteinExistence type="predicted"/>
<evidence type="ECO:0000313" key="1">
    <source>
        <dbReference type="EnsemblPlants" id="EMT28327"/>
    </source>
</evidence>
<organism evidence="1">
    <name type="scientific">Aegilops tauschii</name>
    <name type="common">Tausch's goatgrass</name>
    <name type="synonym">Aegilops squarrosa</name>
    <dbReference type="NCBI Taxonomy" id="37682"/>
    <lineage>
        <taxon>Eukaryota</taxon>
        <taxon>Viridiplantae</taxon>
        <taxon>Streptophyta</taxon>
        <taxon>Embryophyta</taxon>
        <taxon>Tracheophyta</taxon>
        <taxon>Spermatophyta</taxon>
        <taxon>Magnoliopsida</taxon>
        <taxon>Liliopsida</taxon>
        <taxon>Poales</taxon>
        <taxon>Poaceae</taxon>
        <taxon>BOP clade</taxon>
        <taxon>Pooideae</taxon>
        <taxon>Triticodae</taxon>
        <taxon>Triticeae</taxon>
        <taxon>Triticinae</taxon>
        <taxon>Aegilops</taxon>
    </lineage>
</organism>
<name>M8CLQ8_AEGTA</name>
<accession>M8CLQ8</accession>